<dbReference type="Proteomes" id="UP000198847">
    <property type="component" value="Unassembled WGS sequence"/>
</dbReference>
<name>A0A1H8U723_9FIRM</name>
<accession>A0A1H8U723</accession>
<sequence length="43" mass="4982">MTVEAYMIKVYAFLVKNTQRKIETLPQEYQTPVAEYLAAADDK</sequence>
<organism evidence="1 2">
    <name type="scientific">Propionispora vibrioides</name>
    <dbReference type="NCBI Taxonomy" id="112903"/>
    <lineage>
        <taxon>Bacteria</taxon>
        <taxon>Bacillati</taxon>
        <taxon>Bacillota</taxon>
        <taxon>Negativicutes</taxon>
        <taxon>Selenomonadales</taxon>
        <taxon>Sporomusaceae</taxon>
        <taxon>Propionispora</taxon>
    </lineage>
</organism>
<evidence type="ECO:0000313" key="2">
    <source>
        <dbReference type="Proteomes" id="UP000198847"/>
    </source>
</evidence>
<dbReference type="AlphaFoldDB" id="A0A1H8U723"/>
<evidence type="ECO:0000313" key="1">
    <source>
        <dbReference type="EMBL" id="SEO98981.1"/>
    </source>
</evidence>
<dbReference type="NCBIfam" id="NF040910">
    <property type="entry name" value="CD1375_fam"/>
    <property type="match status" value="1"/>
</dbReference>
<proteinExistence type="predicted"/>
<keyword evidence="2" id="KW-1185">Reference proteome</keyword>
<dbReference type="EMBL" id="FODY01000008">
    <property type="protein sequence ID" value="SEO98981.1"/>
    <property type="molecule type" value="Genomic_DNA"/>
</dbReference>
<dbReference type="InterPro" id="IPR047907">
    <property type="entry name" value="CD1375-like"/>
</dbReference>
<protein>
    <submittedName>
        <fullName evidence="1">Uncharacterized protein</fullName>
    </submittedName>
</protein>
<dbReference type="STRING" id="112903.SAMN04490178_10859"/>
<reference evidence="1 2" key="1">
    <citation type="submission" date="2016-10" db="EMBL/GenBank/DDBJ databases">
        <authorList>
            <person name="de Groot N.N."/>
        </authorList>
    </citation>
    <scope>NUCLEOTIDE SEQUENCE [LARGE SCALE GENOMIC DNA]</scope>
    <source>
        <strain evidence="1 2">DSM 13305</strain>
    </source>
</reference>
<gene>
    <name evidence="1" type="ORF">SAMN04490178_10859</name>
</gene>